<keyword evidence="4 14" id="KW-1003">Cell membrane</keyword>
<dbReference type="Pfam" id="PF00474">
    <property type="entry name" value="SSF"/>
    <property type="match status" value="1"/>
</dbReference>
<dbReference type="InterPro" id="IPR050277">
    <property type="entry name" value="Sodium:Solute_Symporter"/>
</dbReference>
<dbReference type="PROSITE" id="PS50283">
    <property type="entry name" value="NA_SOLUT_SYMP_3"/>
    <property type="match status" value="1"/>
</dbReference>
<dbReference type="PANTHER" id="PTHR48086:SF3">
    <property type="entry name" value="SODIUM_PROLINE SYMPORTER"/>
    <property type="match status" value="1"/>
</dbReference>
<feature type="transmembrane region" description="Helical" evidence="14">
    <location>
        <begin position="381"/>
        <end position="401"/>
    </location>
</feature>
<evidence type="ECO:0000256" key="11">
    <source>
        <dbReference type="ARBA" id="ARBA00023201"/>
    </source>
</evidence>
<feature type="transmembrane region" description="Helical" evidence="14">
    <location>
        <begin position="193"/>
        <end position="213"/>
    </location>
</feature>
<evidence type="ECO:0000256" key="6">
    <source>
        <dbReference type="ARBA" id="ARBA00022847"/>
    </source>
</evidence>
<evidence type="ECO:0000256" key="4">
    <source>
        <dbReference type="ARBA" id="ARBA00022475"/>
    </source>
</evidence>
<keyword evidence="5 14" id="KW-0812">Transmembrane</keyword>
<evidence type="ECO:0000256" key="5">
    <source>
        <dbReference type="ARBA" id="ARBA00022692"/>
    </source>
</evidence>
<comment type="caution">
    <text evidence="14">Lacks conserved residue(s) required for the propagation of feature annotation.</text>
</comment>
<evidence type="ECO:0000256" key="13">
    <source>
        <dbReference type="RuleBase" id="RU362091"/>
    </source>
</evidence>
<feature type="transmembrane region" description="Helical" evidence="14">
    <location>
        <begin position="246"/>
        <end position="264"/>
    </location>
</feature>
<dbReference type="EMBL" id="JAGQHS010000012">
    <property type="protein sequence ID" value="MCA9754936.1"/>
    <property type="molecule type" value="Genomic_DNA"/>
</dbReference>
<dbReference type="CDD" id="cd11475">
    <property type="entry name" value="SLC5sbd_PutP"/>
    <property type="match status" value="1"/>
</dbReference>
<evidence type="ECO:0000256" key="14">
    <source>
        <dbReference type="RuleBase" id="RU366012"/>
    </source>
</evidence>
<evidence type="ECO:0000256" key="3">
    <source>
        <dbReference type="ARBA" id="ARBA00022448"/>
    </source>
</evidence>
<reference evidence="15" key="1">
    <citation type="submission" date="2020-04" db="EMBL/GenBank/DDBJ databases">
        <authorList>
            <person name="Zhang T."/>
        </authorList>
    </citation>
    <scope>NUCLEOTIDE SEQUENCE</scope>
    <source>
        <strain evidence="15">HKST-UBA02</strain>
    </source>
</reference>
<organism evidence="15 16">
    <name type="scientific">Eiseniibacteriota bacterium</name>
    <dbReference type="NCBI Taxonomy" id="2212470"/>
    <lineage>
        <taxon>Bacteria</taxon>
        <taxon>Candidatus Eiseniibacteriota</taxon>
    </lineage>
</organism>
<evidence type="ECO:0000313" key="16">
    <source>
        <dbReference type="Proteomes" id="UP000739538"/>
    </source>
</evidence>
<dbReference type="PROSITE" id="PS00457">
    <property type="entry name" value="NA_SOLUT_SYMP_2"/>
    <property type="match status" value="1"/>
</dbReference>
<protein>
    <recommendedName>
        <fullName evidence="14">Sodium/proline symporter</fullName>
    </recommendedName>
    <alternativeName>
        <fullName evidence="14">Proline permease</fullName>
    </alternativeName>
</protein>
<feature type="transmembrane region" description="Helical" evidence="14">
    <location>
        <begin position="164"/>
        <end position="186"/>
    </location>
</feature>
<keyword evidence="8 14" id="KW-0915">Sodium</keyword>
<evidence type="ECO:0000256" key="10">
    <source>
        <dbReference type="ARBA" id="ARBA00023136"/>
    </source>
</evidence>
<dbReference type="InterPro" id="IPR001734">
    <property type="entry name" value="Na/solute_symporter"/>
</dbReference>
<dbReference type="InterPro" id="IPR038377">
    <property type="entry name" value="Na/Glc_symporter_sf"/>
</dbReference>
<comment type="subcellular location">
    <subcellularLocation>
        <location evidence="1 14">Cell membrane</location>
        <topology evidence="1 14">Multi-pass membrane protein</topology>
    </subcellularLocation>
</comment>
<evidence type="ECO:0000313" key="15">
    <source>
        <dbReference type="EMBL" id="MCA9754936.1"/>
    </source>
</evidence>
<comment type="function">
    <text evidence="14">Catalyzes the sodium-dependent uptake of extracellular L-proline.</text>
</comment>
<comment type="similarity">
    <text evidence="2 13">Belongs to the sodium:solute symporter (SSF) (TC 2.A.21) family.</text>
</comment>
<reference evidence="15" key="2">
    <citation type="journal article" date="2021" name="Microbiome">
        <title>Successional dynamics and alternative stable states in a saline activated sludge microbial community over 9 years.</title>
        <authorList>
            <person name="Wang Y."/>
            <person name="Ye J."/>
            <person name="Ju F."/>
            <person name="Liu L."/>
            <person name="Boyd J.A."/>
            <person name="Deng Y."/>
            <person name="Parks D.H."/>
            <person name="Jiang X."/>
            <person name="Yin X."/>
            <person name="Woodcroft B.J."/>
            <person name="Tyson G.W."/>
            <person name="Hugenholtz P."/>
            <person name="Polz M.F."/>
            <person name="Zhang T."/>
        </authorList>
    </citation>
    <scope>NUCLEOTIDE SEQUENCE</scope>
    <source>
        <strain evidence="15">HKST-UBA02</strain>
    </source>
</reference>
<dbReference type="AlphaFoldDB" id="A0A956NAU8"/>
<keyword evidence="3 14" id="KW-0813">Transport</keyword>
<evidence type="ECO:0000256" key="8">
    <source>
        <dbReference type="ARBA" id="ARBA00023053"/>
    </source>
</evidence>
<feature type="transmembrane region" description="Helical" evidence="14">
    <location>
        <begin position="413"/>
        <end position="432"/>
    </location>
</feature>
<evidence type="ECO:0000256" key="12">
    <source>
        <dbReference type="ARBA" id="ARBA00033708"/>
    </source>
</evidence>
<dbReference type="Proteomes" id="UP000739538">
    <property type="component" value="Unassembled WGS sequence"/>
</dbReference>
<feature type="transmembrane region" description="Helical" evidence="14">
    <location>
        <begin position="285"/>
        <end position="309"/>
    </location>
</feature>
<keyword evidence="10 14" id="KW-0472">Membrane</keyword>
<feature type="transmembrane region" description="Helical" evidence="14">
    <location>
        <begin position="126"/>
        <end position="144"/>
    </location>
</feature>
<accession>A0A956NAU8</accession>
<comment type="caution">
    <text evidence="15">The sequence shown here is derived from an EMBL/GenBank/DDBJ whole genome shotgun (WGS) entry which is preliminary data.</text>
</comment>
<evidence type="ECO:0000256" key="7">
    <source>
        <dbReference type="ARBA" id="ARBA00022989"/>
    </source>
</evidence>
<dbReference type="GO" id="GO:0031402">
    <property type="term" value="F:sodium ion binding"/>
    <property type="evidence" value="ECO:0007669"/>
    <property type="project" value="UniProtKB-UniRule"/>
</dbReference>
<dbReference type="PANTHER" id="PTHR48086">
    <property type="entry name" value="SODIUM/PROLINE SYMPORTER-RELATED"/>
    <property type="match status" value="1"/>
</dbReference>
<evidence type="ECO:0000256" key="1">
    <source>
        <dbReference type="ARBA" id="ARBA00004651"/>
    </source>
</evidence>
<proteinExistence type="inferred from homology"/>
<keyword evidence="11 14" id="KW-0739">Sodium transport</keyword>
<dbReference type="GO" id="GO:0015824">
    <property type="term" value="P:proline transport"/>
    <property type="evidence" value="ECO:0007669"/>
    <property type="project" value="UniProtKB-UniRule"/>
</dbReference>
<dbReference type="GO" id="GO:0005298">
    <property type="term" value="F:proline:sodium symporter activity"/>
    <property type="evidence" value="ECO:0007669"/>
    <property type="project" value="UniProtKB-UniRule"/>
</dbReference>
<dbReference type="InterPro" id="IPR011851">
    <property type="entry name" value="Na/Pro_symporter"/>
</dbReference>
<evidence type="ECO:0000256" key="2">
    <source>
        <dbReference type="ARBA" id="ARBA00006434"/>
    </source>
</evidence>
<comment type="catalytic activity">
    <reaction evidence="12">
        <text>L-proline(in) + Na(+)(in) = L-proline(out) + Na(+)(out)</text>
        <dbReference type="Rhea" id="RHEA:28967"/>
        <dbReference type="ChEBI" id="CHEBI:29101"/>
        <dbReference type="ChEBI" id="CHEBI:60039"/>
    </reaction>
</comment>
<keyword evidence="7 14" id="KW-1133">Transmembrane helix</keyword>
<name>A0A956NAU8_UNCEI</name>
<sequence>MTGSFDGSLLLGFGLYLLLMLVVGAVTVKYMKGLDDFVLGGRRLGPWVTAVSERASGESAWFLLGLPGAAYAAGFREFWSVIGIGFGIFLSWNLLARGLRRMSEETGALTIPDFLARRFGGRDQSLRTIATLILLVFYTSYIGAQLVGSGQILEATFGIDKTVGMAIGAFVVVLYTMLGGFLAVAWTDLFQGLLMAAVALILPILGIAQLGGWDAFVATLVASSPPPEPGAAPAFLAMDAGQTGRAFVFGVMIGNLSWGLGYFGQPHLLTRYMAIRSVRDLRLGTLIAMSWVLIAYWGAVFIGFVGRGVLGPELAEAEQVMPLLTKALVPSWLAGIFISGAVAAMMSTADSQIMVASSSLIEDVYVNLIRRGQPTESPARLVLLARVSAFAITALALFLAFVSRDLIYDMVAYAWAGLGASFGPTLILAIWWKRFTRGGAIGGMIVGTVATIVWKNVPGLQELLDIKVASFLLAFAVAILFSLMRIGDPVLAHRKEHAAR</sequence>
<keyword evidence="14" id="KW-0029">Amino-acid transport</keyword>
<feature type="transmembrane region" description="Helical" evidence="14">
    <location>
        <begin position="329"/>
        <end position="349"/>
    </location>
</feature>
<dbReference type="GO" id="GO:0005886">
    <property type="term" value="C:plasma membrane"/>
    <property type="evidence" value="ECO:0007669"/>
    <property type="project" value="UniProtKB-SubCell"/>
</dbReference>
<feature type="transmembrane region" description="Helical" evidence="14">
    <location>
        <begin position="78"/>
        <end position="95"/>
    </location>
</feature>
<gene>
    <name evidence="15" type="ORF">KDA27_03970</name>
</gene>
<dbReference type="NCBIfam" id="TIGR00813">
    <property type="entry name" value="sss"/>
    <property type="match status" value="1"/>
</dbReference>
<evidence type="ECO:0000256" key="9">
    <source>
        <dbReference type="ARBA" id="ARBA00023065"/>
    </source>
</evidence>
<dbReference type="Gene3D" id="1.20.1730.10">
    <property type="entry name" value="Sodium/glucose cotransporter"/>
    <property type="match status" value="1"/>
</dbReference>
<keyword evidence="6 14" id="KW-0769">Symport</keyword>
<dbReference type="InterPro" id="IPR018212">
    <property type="entry name" value="Na/solute_symporter_CS"/>
</dbReference>
<feature type="transmembrane region" description="Helical" evidence="14">
    <location>
        <begin position="469"/>
        <end position="487"/>
    </location>
</feature>
<feature type="transmembrane region" description="Helical" evidence="14">
    <location>
        <begin position="439"/>
        <end position="457"/>
    </location>
</feature>
<keyword evidence="9 14" id="KW-0406">Ion transport</keyword>